<dbReference type="AlphaFoldDB" id="A0A7X1CQA5"/>
<dbReference type="PANTHER" id="PTHR30409:SF1">
    <property type="entry name" value="CARBAMATE KINASE-RELATED"/>
    <property type="match status" value="1"/>
</dbReference>
<proteinExistence type="inferred from homology"/>
<comment type="caution">
    <text evidence="10">The sequence shown here is derived from an EMBL/GenBank/DDBJ whole genome shotgun (WGS) entry which is preliminary data.</text>
</comment>
<dbReference type="InterPro" id="IPR021530">
    <property type="entry name" value="AllH-like"/>
</dbReference>
<dbReference type="UniPathway" id="UPA00996">
    <property type="reaction ID" value="UER00366"/>
</dbReference>
<comment type="similarity">
    <text evidence="2">Belongs to the carbamate kinase family.</text>
</comment>
<organism evidence="10 11">
    <name type="scientific">Listeria grandensis</name>
    <dbReference type="NCBI Taxonomy" id="1494963"/>
    <lineage>
        <taxon>Bacteria</taxon>
        <taxon>Bacillati</taxon>
        <taxon>Bacillota</taxon>
        <taxon>Bacilli</taxon>
        <taxon>Bacillales</taxon>
        <taxon>Listeriaceae</taxon>
        <taxon>Listeria</taxon>
    </lineage>
</organism>
<evidence type="ECO:0000256" key="8">
    <source>
        <dbReference type="NCBIfam" id="TIGR00746"/>
    </source>
</evidence>
<evidence type="ECO:0000256" key="3">
    <source>
        <dbReference type="ARBA" id="ARBA00013070"/>
    </source>
</evidence>
<evidence type="ECO:0000313" key="11">
    <source>
        <dbReference type="Proteomes" id="UP000535908"/>
    </source>
</evidence>
<dbReference type="NCBIfam" id="NF009007">
    <property type="entry name" value="PRK12352.1"/>
    <property type="match status" value="1"/>
</dbReference>
<evidence type="ECO:0000313" key="10">
    <source>
        <dbReference type="EMBL" id="MBC1936850.1"/>
    </source>
</evidence>
<dbReference type="EMBL" id="JAARWN010000010">
    <property type="protein sequence ID" value="MBC1936850.1"/>
    <property type="molecule type" value="Genomic_DNA"/>
</dbReference>
<evidence type="ECO:0000256" key="6">
    <source>
        <dbReference type="ARBA" id="ARBA00022777"/>
    </source>
</evidence>
<reference evidence="10 11" key="1">
    <citation type="submission" date="2020-03" db="EMBL/GenBank/DDBJ databases">
        <title>Soil Listeria distribution.</title>
        <authorList>
            <person name="Liao J."/>
            <person name="Wiedmann M."/>
        </authorList>
    </citation>
    <scope>NUCLEOTIDE SEQUENCE [LARGE SCALE GENOMIC DNA]</scope>
    <source>
        <strain evidence="10 11">FSL L7-0741</strain>
    </source>
</reference>
<gene>
    <name evidence="10" type="primary">arcC</name>
    <name evidence="10" type="ORF">HCA69_10760</name>
</gene>
<evidence type="ECO:0000256" key="4">
    <source>
        <dbReference type="ARBA" id="ARBA00022503"/>
    </source>
</evidence>
<comment type="catalytic activity">
    <reaction evidence="7">
        <text>hydrogencarbonate + NH4(+) + ATP = carbamoyl phosphate + ADP + H2O + H(+)</text>
        <dbReference type="Rhea" id="RHEA:10152"/>
        <dbReference type="ChEBI" id="CHEBI:15377"/>
        <dbReference type="ChEBI" id="CHEBI:15378"/>
        <dbReference type="ChEBI" id="CHEBI:17544"/>
        <dbReference type="ChEBI" id="CHEBI:28938"/>
        <dbReference type="ChEBI" id="CHEBI:30616"/>
        <dbReference type="ChEBI" id="CHEBI:58228"/>
        <dbReference type="ChEBI" id="CHEBI:456216"/>
        <dbReference type="EC" id="2.7.2.2"/>
    </reaction>
</comment>
<dbReference type="FunFam" id="3.40.1160.10:FF:000007">
    <property type="entry name" value="Carbamate kinase"/>
    <property type="match status" value="1"/>
</dbReference>
<accession>A0A7X1CQA5</accession>
<dbReference type="SUPFAM" id="SSF53633">
    <property type="entry name" value="Carbamate kinase-like"/>
    <property type="match status" value="1"/>
</dbReference>
<dbReference type="Proteomes" id="UP000535908">
    <property type="component" value="Unassembled WGS sequence"/>
</dbReference>
<dbReference type="NCBIfam" id="TIGR00746">
    <property type="entry name" value="arcC"/>
    <property type="match status" value="1"/>
</dbReference>
<dbReference type="CDD" id="cd04235">
    <property type="entry name" value="AAK_CK"/>
    <property type="match status" value="1"/>
</dbReference>
<protein>
    <recommendedName>
        <fullName evidence="3 8">Carbamate kinase</fullName>
        <ecNumber evidence="3 8">2.7.2.2</ecNumber>
    </recommendedName>
</protein>
<dbReference type="Pfam" id="PF00696">
    <property type="entry name" value="AA_kinase"/>
    <property type="match status" value="1"/>
</dbReference>
<dbReference type="InterPro" id="IPR001048">
    <property type="entry name" value="Asp/Glu/Uridylate_kinase"/>
</dbReference>
<keyword evidence="6 10" id="KW-0418">Kinase</keyword>
<dbReference type="InterPro" id="IPR036393">
    <property type="entry name" value="AceGlu_kinase-like_sf"/>
</dbReference>
<dbReference type="GO" id="GO:0019546">
    <property type="term" value="P:L-arginine deiminase pathway"/>
    <property type="evidence" value="ECO:0007669"/>
    <property type="project" value="TreeGrafter"/>
</dbReference>
<dbReference type="Pfam" id="PF11392">
    <property type="entry name" value="AllH"/>
    <property type="match status" value="1"/>
</dbReference>
<dbReference type="GO" id="GO:0008804">
    <property type="term" value="F:carbamate kinase activity"/>
    <property type="evidence" value="ECO:0007669"/>
    <property type="project" value="UniProtKB-UniRule"/>
</dbReference>
<evidence type="ECO:0000256" key="7">
    <source>
        <dbReference type="ARBA" id="ARBA00048467"/>
    </source>
</evidence>
<keyword evidence="4" id="KW-0056">Arginine metabolism</keyword>
<evidence type="ECO:0000256" key="2">
    <source>
        <dbReference type="ARBA" id="ARBA00011066"/>
    </source>
</evidence>
<evidence type="ECO:0000259" key="9">
    <source>
        <dbReference type="Pfam" id="PF00696"/>
    </source>
</evidence>
<dbReference type="NCBIfam" id="NF009008">
    <property type="entry name" value="PRK12354.1"/>
    <property type="match status" value="1"/>
</dbReference>
<dbReference type="InterPro" id="IPR003964">
    <property type="entry name" value="Carb_kinase"/>
</dbReference>
<evidence type="ECO:0000256" key="5">
    <source>
        <dbReference type="ARBA" id="ARBA00022679"/>
    </source>
</evidence>
<feature type="domain" description="Aspartate/glutamate/uridylate kinase" evidence="9">
    <location>
        <begin position="272"/>
        <end position="562"/>
    </location>
</feature>
<dbReference type="EC" id="2.7.2.2" evidence="3 8"/>
<keyword evidence="5 10" id="KW-0808">Transferase</keyword>
<name>A0A7X1CQA5_9LIST</name>
<dbReference type="Gene3D" id="3.40.1160.10">
    <property type="entry name" value="Acetylglutamate kinase-like"/>
    <property type="match status" value="1"/>
</dbReference>
<evidence type="ECO:0000256" key="1">
    <source>
        <dbReference type="ARBA" id="ARBA00005118"/>
    </source>
</evidence>
<comment type="pathway">
    <text evidence="1">Metabolic intermediate metabolism; carbamoyl phosphate degradation; CO(2) and NH(3) from carbamoyl phosphate: step 1/1.</text>
</comment>
<dbReference type="PRINTS" id="PR01469">
    <property type="entry name" value="CARBMTKINASE"/>
</dbReference>
<dbReference type="PANTHER" id="PTHR30409">
    <property type="entry name" value="CARBAMATE KINASE"/>
    <property type="match status" value="1"/>
</dbReference>
<dbReference type="GO" id="GO:0005829">
    <property type="term" value="C:cytosol"/>
    <property type="evidence" value="ECO:0007669"/>
    <property type="project" value="TreeGrafter"/>
</dbReference>
<sequence>MPLIQATNLAQNVADLLVTDQVWRVHSIFQNGINLENAGNLIFIGTAKNGKLPFAVQIAPSDVTTLTAMMRVNQQLTYESGVLLHHASSLKIELNLTPKYTSTRKKVEIQPSPAFLSQVLQEEKQTGLGFSFRELIEQAAVQDLAKAIRTTDSALIEKTLRYFLGRGNGLTPSGDDLLVGILLVGNTTTAFRQILTRLITTEQLTTDISQTYLKYALNDEFSDSLLALYQAFQTGAETSGITQQIYQYGHTSGIDTIAGVALGLKEEFSMGKRVVIALGGNAILQPNQEATFANQLKNVEDSCAKIAEITEAGHKVIVTHGNGPQVGNILRQNEEAKEFVPALPIDACSAESQGFIGYMMEQSLKNELARKKLPTNVITLLTQTEVSASDPAFQSPTKPIGVFYTREEAVELAAAKGWEMAEDAGRGYRRVVPSPQPQKIHGVEAIKQLVATDTVVISTGGGGIPVVQNEEGDLKGVEAVIDKDRSALRLSEQVEADVFMILTDVTNVYLHFGEPNQQKLEGVPVNEAKQYMTEGHFADGSMGPKMEAAIAFAESGKEAIICSLDAAVEALAGRAGTRILPEKSTVNV</sequence>